<feature type="region of interest" description="Disordered" evidence="7">
    <location>
        <begin position="299"/>
        <end position="356"/>
    </location>
</feature>
<keyword evidence="4 6" id="KW-0863">Zinc-finger</keyword>
<feature type="zinc finger region" description="C3H1-type" evidence="6">
    <location>
        <begin position="202"/>
        <end position="224"/>
    </location>
</feature>
<feature type="region of interest" description="Disordered" evidence="7">
    <location>
        <begin position="564"/>
        <end position="593"/>
    </location>
</feature>
<feature type="region of interest" description="Disordered" evidence="7">
    <location>
        <begin position="16"/>
        <end position="73"/>
    </location>
</feature>
<dbReference type="PROSITE" id="PS50103">
    <property type="entry name" value="ZF_C3H1"/>
    <property type="match status" value="3"/>
</dbReference>
<feature type="compositionally biased region" description="Polar residues" evidence="7">
    <location>
        <begin position="823"/>
        <end position="854"/>
    </location>
</feature>
<feature type="compositionally biased region" description="Low complexity" evidence="7">
    <location>
        <begin position="916"/>
        <end position="928"/>
    </location>
</feature>
<evidence type="ECO:0000256" key="2">
    <source>
        <dbReference type="ARBA" id="ARBA00022723"/>
    </source>
</evidence>
<organism evidence="9 10">
    <name type="scientific">Sander lucioperca</name>
    <name type="common">Pike-perch</name>
    <name type="synonym">Perca lucioperca</name>
    <dbReference type="NCBI Taxonomy" id="283035"/>
    <lineage>
        <taxon>Eukaryota</taxon>
        <taxon>Metazoa</taxon>
        <taxon>Chordata</taxon>
        <taxon>Craniata</taxon>
        <taxon>Vertebrata</taxon>
        <taxon>Euteleostomi</taxon>
        <taxon>Actinopterygii</taxon>
        <taxon>Neopterygii</taxon>
        <taxon>Teleostei</taxon>
        <taxon>Neoteleostei</taxon>
        <taxon>Acanthomorphata</taxon>
        <taxon>Eupercaria</taxon>
        <taxon>Perciformes</taxon>
        <taxon>Percoidei</taxon>
        <taxon>Percidae</taxon>
        <taxon>Luciopercinae</taxon>
        <taxon>Sander</taxon>
    </lineage>
</organism>
<dbReference type="InterPro" id="IPR000571">
    <property type="entry name" value="Znf_CCCH"/>
</dbReference>
<feature type="compositionally biased region" description="Polar residues" evidence="7">
    <location>
        <begin position="457"/>
        <end position="474"/>
    </location>
</feature>
<keyword evidence="10" id="KW-1185">Reference proteome</keyword>
<evidence type="ECO:0000313" key="10">
    <source>
        <dbReference type="Proteomes" id="UP000694568"/>
    </source>
</evidence>
<protein>
    <submittedName>
        <fullName evidence="9">Uncharacterized LOC116039547</fullName>
    </submittedName>
</protein>
<dbReference type="InterPro" id="IPR045124">
    <property type="entry name" value="Su(sable)-like"/>
</dbReference>
<feature type="zinc finger region" description="C3H1-type" evidence="6">
    <location>
        <begin position="250"/>
        <end position="278"/>
    </location>
</feature>
<evidence type="ECO:0000256" key="6">
    <source>
        <dbReference type="PROSITE-ProRule" id="PRU00723"/>
    </source>
</evidence>
<feature type="region of interest" description="Disordered" evidence="7">
    <location>
        <begin position="457"/>
        <end position="507"/>
    </location>
</feature>
<dbReference type="GO" id="GO:0008270">
    <property type="term" value="F:zinc ion binding"/>
    <property type="evidence" value="ECO:0007669"/>
    <property type="project" value="UniProtKB-KW"/>
</dbReference>
<feature type="region of interest" description="Disordered" evidence="7">
    <location>
        <begin position="413"/>
        <end position="436"/>
    </location>
</feature>
<dbReference type="Proteomes" id="UP000694568">
    <property type="component" value="Unplaced"/>
</dbReference>
<reference evidence="9" key="2">
    <citation type="submission" date="2025-09" db="UniProtKB">
        <authorList>
            <consortium name="Ensembl"/>
        </authorList>
    </citation>
    <scope>IDENTIFICATION</scope>
</reference>
<evidence type="ECO:0000256" key="5">
    <source>
        <dbReference type="ARBA" id="ARBA00022833"/>
    </source>
</evidence>
<name>A0A8C9YPV0_SANLU</name>
<feature type="compositionally biased region" description="Polar residues" evidence="7">
    <location>
        <begin position="873"/>
        <end position="882"/>
    </location>
</feature>
<dbReference type="SMART" id="SM00356">
    <property type="entry name" value="ZnF_C3H1"/>
    <property type="match status" value="3"/>
</dbReference>
<dbReference type="InterPro" id="IPR036855">
    <property type="entry name" value="Znf_CCCH_sf"/>
</dbReference>
<evidence type="ECO:0000256" key="3">
    <source>
        <dbReference type="ARBA" id="ARBA00022737"/>
    </source>
</evidence>
<feature type="compositionally biased region" description="Low complexity" evidence="7">
    <location>
        <begin position="299"/>
        <end position="317"/>
    </location>
</feature>
<keyword evidence="5 6" id="KW-0862">Zinc</keyword>
<evidence type="ECO:0000256" key="7">
    <source>
        <dbReference type="SAM" id="MobiDB-lite"/>
    </source>
</evidence>
<keyword evidence="3" id="KW-0677">Repeat</keyword>
<keyword evidence="2 6" id="KW-0479">Metal-binding</keyword>
<feature type="region of interest" description="Disordered" evidence="7">
    <location>
        <begin position="125"/>
        <end position="176"/>
    </location>
</feature>
<evidence type="ECO:0000313" key="9">
    <source>
        <dbReference type="Ensembl" id="ENSSLUP00000028638.1"/>
    </source>
</evidence>
<dbReference type="AlphaFoldDB" id="A0A8C9YPV0"/>
<feature type="domain" description="C3H1-type" evidence="8">
    <location>
        <begin position="250"/>
        <end position="278"/>
    </location>
</feature>
<accession>A0A8C9YPV0</accession>
<feature type="region of interest" description="Disordered" evidence="7">
    <location>
        <begin position="371"/>
        <end position="391"/>
    </location>
</feature>
<evidence type="ECO:0000259" key="8">
    <source>
        <dbReference type="PROSITE" id="PS50103"/>
    </source>
</evidence>
<dbReference type="GO" id="GO:0005634">
    <property type="term" value="C:nucleus"/>
    <property type="evidence" value="ECO:0007669"/>
    <property type="project" value="TreeGrafter"/>
</dbReference>
<gene>
    <name evidence="9" type="primary">LOC116039547</name>
</gene>
<keyword evidence="1" id="KW-0597">Phosphoprotein</keyword>
<dbReference type="GO" id="GO:0003723">
    <property type="term" value="F:RNA binding"/>
    <property type="evidence" value="ECO:0007669"/>
    <property type="project" value="InterPro"/>
</dbReference>
<dbReference type="InterPro" id="IPR054361">
    <property type="entry name" value="Znf-CCCH_ZC3H4/6/8"/>
</dbReference>
<feature type="compositionally biased region" description="Basic and acidic residues" evidence="7">
    <location>
        <begin position="574"/>
        <end position="586"/>
    </location>
</feature>
<dbReference type="PANTHER" id="PTHR13119">
    <property type="entry name" value="ZINC FINGER CCCH DOMAIN-CONTAINING PROTEI"/>
    <property type="match status" value="1"/>
</dbReference>
<feature type="domain" description="C3H1-type" evidence="8">
    <location>
        <begin position="227"/>
        <end position="249"/>
    </location>
</feature>
<feature type="domain" description="C3H1-type" evidence="8">
    <location>
        <begin position="202"/>
        <end position="224"/>
    </location>
</feature>
<reference evidence="9" key="1">
    <citation type="submission" date="2025-08" db="UniProtKB">
        <authorList>
            <consortium name="Ensembl"/>
        </authorList>
    </citation>
    <scope>IDENTIFICATION</scope>
</reference>
<feature type="region of interest" description="Disordered" evidence="7">
    <location>
        <begin position="965"/>
        <end position="1022"/>
    </location>
</feature>
<feature type="compositionally biased region" description="Polar residues" evidence="7">
    <location>
        <begin position="344"/>
        <end position="356"/>
    </location>
</feature>
<feature type="compositionally biased region" description="Polar residues" evidence="7">
    <location>
        <begin position="1011"/>
        <end position="1022"/>
    </location>
</feature>
<dbReference type="Pfam" id="PF14608">
    <property type="entry name" value="zf-CCCH_2"/>
    <property type="match status" value="1"/>
</dbReference>
<feature type="zinc finger region" description="C3H1-type" evidence="6">
    <location>
        <begin position="227"/>
        <end position="249"/>
    </location>
</feature>
<dbReference type="GeneTree" id="ENSGT00940000157396"/>
<feature type="region of interest" description="Disordered" evidence="7">
    <location>
        <begin position="911"/>
        <end position="941"/>
    </location>
</feature>
<feature type="region of interest" description="Disordered" evidence="7">
    <location>
        <begin position="821"/>
        <end position="894"/>
    </location>
</feature>
<evidence type="ECO:0000256" key="4">
    <source>
        <dbReference type="ARBA" id="ARBA00022771"/>
    </source>
</evidence>
<dbReference type="Pfam" id="PF22623">
    <property type="entry name" value="zf-CCCH_9"/>
    <property type="match status" value="1"/>
</dbReference>
<dbReference type="Gene3D" id="1.20.120.1350">
    <property type="entry name" value="Pneumovirus matrix protein 2 (M2), zinc-binding domain"/>
    <property type="match status" value="1"/>
</dbReference>
<sequence length="1022" mass="113227">MAFANLFTRLSAVEEGVKSPAGQPAFTRRNETETGKRGNARKRKAHDELTGSYKKKQSYQAQTTRRCDAASFKDDDSKARHYHMHNTDNGHSSVGFTKEVMHNHGYNNMCHKGQNYKTKNNHNVNKQQQKKNPDGQKYPHQQKDRWRPANRGGNHQTRPTWRKHGGGSKNKNYKQDVQVKRPRFMTQEFKDQHALLVDGRLVCRHFLYGRCIKADDCQLEHIQGYNDLIKEVCKFYVQGHCIKPESCPYMHKSFPCKFFHRNGKCSQGADCRFSHEPLNDVTNPLLNEALKRDNELYEQQQQQQQLAQKAEQESLAQPDNTNESEILEANRTPDTLLQPIRPNFYNSTNAEKETLSCQTEELADIMEEAVPPHPTDATQPPDVPPSSNLNHEEPVCYSVAAVLGPQLSKPFPSFFTTRGRPESGPRSSSDCTSGSANQSYVPYSVDAVLRSCKSVGSSTFGHTPTTPTAQTVSYTPHADFEESTDPLLSSETPNERGLHSLNTRNEVNKSQEKIFKSLSSHDVHTGLFSKTCPSPTLASRDYMKQGGNMPESLKLQRAAHKVKSELLRSPVNVSEKDQRQDKDKGHMKGSMHQPTDITCSLNCKSEGVLPIGRTNCKRIFLSPPSQTSTSKHPTQLRPHLSVLTSDSEASKPFCPSSGFTEFKQSLKAPVEPVTCSTKTSDSANSASCYFAAKQPTEIHLHSKKTPSGLKPGTQRHSAEIPVEGSSKMAHCDDLAVGCKKTLKRPFHSLFASLITDTLQPIDGSGTSSSCTQGLIQYSSPAPQSTDCRGNCVESAVEPDKASARSFRSLFTAPLPFIRPRPNYSKTSSCSQQPDQSADNTSHSVNSKQRASNSEIPLPCQVRTDVKEIPHASRSPNFSTNPKIENEDRSTGNINLPTKQLVYTVCSLVSDSHSEMSTSPTPANSPSTTHTHQPLPDISSHKGSAVAATSNSVLKTLFLCLSPYQQDGERQDSVPPVQKEKRRTKAAQDSRFTVQPSTDKKSCTVNRAPALSSDSTNLLGCNR</sequence>
<dbReference type="Gene3D" id="4.10.1000.10">
    <property type="entry name" value="Zinc finger, CCCH-type"/>
    <property type="match status" value="1"/>
</dbReference>
<dbReference type="Ensembl" id="ENSSLUT00000029562.1">
    <property type="protein sequence ID" value="ENSSLUP00000028638.1"/>
    <property type="gene ID" value="ENSSLUG00000012928.1"/>
</dbReference>
<dbReference type="PANTHER" id="PTHR13119:SF23">
    <property type="entry name" value="ZINC FINGER CCCH DOMAIN-CONTAINING PROTEIN 4"/>
    <property type="match status" value="1"/>
</dbReference>
<dbReference type="GO" id="GO:0045892">
    <property type="term" value="P:negative regulation of DNA-templated transcription"/>
    <property type="evidence" value="ECO:0007669"/>
    <property type="project" value="InterPro"/>
</dbReference>
<proteinExistence type="predicted"/>
<evidence type="ECO:0000256" key="1">
    <source>
        <dbReference type="ARBA" id="ARBA00022553"/>
    </source>
</evidence>
<dbReference type="SUPFAM" id="SSF90229">
    <property type="entry name" value="CCCH zinc finger"/>
    <property type="match status" value="2"/>
</dbReference>